<feature type="compositionally biased region" description="Acidic residues" evidence="1">
    <location>
        <begin position="75"/>
        <end position="86"/>
    </location>
</feature>
<evidence type="ECO:0000313" key="4">
    <source>
        <dbReference type="Proteomes" id="UP000036520"/>
    </source>
</evidence>
<protein>
    <submittedName>
        <fullName evidence="3">Uncharacterized protein</fullName>
    </submittedName>
</protein>
<keyword evidence="2" id="KW-0472">Membrane</keyword>
<gene>
    <name evidence="3" type="ORF">CA2015_4847</name>
</gene>
<feature type="region of interest" description="Disordered" evidence="1">
    <location>
        <begin position="66"/>
        <end position="94"/>
    </location>
</feature>
<feature type="transmembrane region" description="Helical" evidence="2">
    <location>
        <begin position="12"/>
        <end position="36"/>
    </location>
</feature>
<dbReference type="EMBL" id="CP012040">
    <property type="protein sequence ID" value="AKP54169.1"/>
    <property type="molecule type" value="Genomic_DNA"/>
</dbReference>
<dbReference type="KEGG" id="camu:CA2015_4847"/>
<keyword evidence="2" id="KW-0812">Transmembrane</keyword>
<evidence type="ECO:0000256" key="1">
    <source>
        <dbReference type="SAM" id="MobiDB-lite"/>
    </source>
</evidence>
<dbReference type="PROSITE" id="PS51257">
    <property type="entry name" value="PROKAR_LIPOPROTEIN"/>
    <property type="match status" value="1"/>
</dbReference>
<dbReference type="Proteomes" id="UP000036520">
    <property type="component" value="Chromosome"/>
</dbReference>
<evidence type="ECO:0000313" key="3">
    <source>
        <dbReference type="EMBL" id="AKP54169.1"/>
    </source>
</evidence>
<accession>A0A0H4PJ65</accession>
<organism evidence="3 4">
    <name type="scientific">Cyclobacterium amurskyense</name>
    <dbReference type="NCBI Taxonomy" id="320787"/>
    <lineage>
        <taxon>Bacteria</taxon>
        <taxon>Pseudomonadati</taxon>
        <taxon>Bacteroidota</taxon>
        <taxon>Cytophagia</taxon>
        <taxon>Cytophagales</taxon>
        <taxon>Cyclobacteriaceae</taxon>
        <taxon>Cyclobacterium</taxon>
    </lineage>
</organism>
<dbReference type="RefSeq" id="WP_048644181.1">
    <property type="nucleotide sequence ID" value="NZ_CP012040.1"/>
</dbReference>
<sequence>MKRKRRFIKDSIQHPILVGASLVSCFLMLFLGPILLGSHESDKPSESYNQKATFLSANDNLSDIHYFLHSPSEGDSPEEQENESENESNKTLDEDSENFCVNTAFFSKAGYNLGKSLFSQLNLSIHNRTRISLVILHHSWKSFLV</sequence>
<keyword evidence="4" id="KW-1185">Reference proteome</keyword>
<proteinExistence type="predicted"/>
<evidence type="ECO:0000256" key="2">
    <source>
        <dbReference type="SAM" id="Phobius"/>
    </source>
</evidence>
<dbReference type="AlphaFoldDB" id="A0A0H4PJ65"/>
<keyword evidence="2" id="KW-1133">Transmembrane helix</keyword>
<dbReference type="STRING" id="320787.CA2015_4847"/>
<reference evidence="3 4" key="1">
    <citation type="submission" date="2015-07" db="EMBL/GenBank/DDBJ databases">
        <authorList>
            <person name="Kim K.M."/>
        </authorList>
    </citation>
    <scope>NUCLEOTIDE SEQUENCE [LARGE SCALE GENOMIC DNA]</scope>
    <source>
        <strain evidence="3 4">KCTC 12363</strain>
    </source>
</reference>
<name>A0A0H4PJ65_9BACT</name>
<dbReference type="OrthoDB" id="840396at2"/>